<dbReference type="STRING" id="2316362.A0A4Q2DPN5"/>
<comment type="catalytic activity">
    <reaction evidence="5 6">
        <text>D-xylulose + ATP = D-xylulose 5-phosphate + ADP + H(+)</text>
        <dbReference type="Rhea" id="RHEA:10964"/>
        <dbReference type="ChEBI" id="CHEBI:15378"/>
        <dbReference type="ChEBI" id="CHEBI:17140"/>
        <dbReference type="ChEBI" id="CHEBI:30616"/>
        <dbReference type="ChEBI" id="CHEBI:57737"/>
        <dbReference type="ChEBI" id="CHEBI:456216"/>
        <dbReference type="EC" id="2.7.1.17"/>
    </reaction>
</comment>
<protein>
    <recommendedName>
        <fullName evidence="6">Xylulose kinase</fullName>
        <ecNumber evidence="6">2.7.1.17</ecNumber>
    </recommendedName>
</protein>
<organism evidence="9 10">
    <name type="scientific">Candolleomyces aberdarensis</name>
    <dbReference type="NCBI Taxonomy" id="2316362"/>
    <lineage>
        <taxon>Eukaryota</taxon>
        <taxon>Fungi</taxon>
        <taxon>Dikarya</taxon>
        <taxon>Basidiomycota</taxon>
        <taxon>Agaricomycotina</taxon>
        <taxon>Agaricomycetes</taxon>
        <taxon>Agaricomycetidae</taxon>
        <taxon>Agaricales</taxon>
        <taxon>Agaricineae</taxon>
        <taxon>Psathyrellaceae</taxon>
        <taxon>Candolleomyces</taxon>
    </lineage>
</organism>
<keyword evidence="3 6" id="KW-0808">Transferase</keyword>
<evidence type="ECO:0000256" key="3">
    <source>
        <dbReference type="ARBA" id="ARBA00022679"/>
    </source>
</evidence>
<sequence length="557" mass="60414">MSSQTTASPLFLGLDLSTQQLKAVLIKEDATIVHETSVHFSNDLPHYETTNGTYHGPGEGEVTSPVAMWLEAIDLLFERMRKEDVSFSDILAISGAGQQHGSVYWSTKAESLLSDLDPTKSLTEQLFPDAFSLDKSPIWQDHSTEEDCIRLEKEIGGPQALADLSGSRAYERFTGSQISKIRRLKPEIYEATSKISLVSSFIPSVFRGAFAPIEVSDASGMNLTNILTGKWDNRLLDICGGPELRSKLGPEPVLGGVNLGKVNSWWKKKKPTHELLSECIVAPFTGDNPATVISLSSPGDAVLSLGTSTTFLLSVPPSDIAPKRFTTSHLLAHPTSPNGQIVMLCYKNGALARENVRDKYADKHWTKFNEFVQATPAGCAGYLALYFHLPEIIPPGVQGEHYFSYNVADPAKEAPKPIDDVPPNVHCRAILESQFLSIRSRIAAILPPNAPHLRRLVISGGSSANPVIRQIAADIFDMNVYISTTKEAASMGGALLAKYAWWKVKNPEGTFEDMTGGEAVGETLVAEPKKGQSQIYDALVPVYTACEEAVVAASASG</sequence>
<comment type="function">
    <text evidence="6">Highly specific D-xylulose kinase which participates in the catabolism of xylose. Xylose is a major component of hemicelluloses such as xylan. Most fungi utilize D-xylose via three enzymatic reactions, xylose reductase (XR), xylitol dehydrogenase (XDH), and xylulokinase, to form xylulose 5-phosphate, which enters pentose phosphate pathway.</text>
</comment>
<dbReference type="EMBL" id="SDEE01000082">
    <property type="protein sequence ID" value="RXW22127.1"/>
    <property type="molecule type" value="Genomic_DNA"/>
</dbReference>
<evidence type="ECO:0000259" key="8">
    <source>
        <dbReference type="Pfam" id="PF02782"/>
    </source>
</evidence>
<accession>A0A4Q2DPN5</accession>
<dbReference type="GO" id="GO:0005524">
    <property type="term" value="F:ATP binding"/>
    <property type="evidence" value="ECO:0007669"/>
    <property type="project" value="UniProtKB-UniRule"/>
</dbReference>
<proteinExistence type="inferred from homology"/>
<dbReference type="GO" id="GO:0042732">
    <property type="term" value="P:D-xylose metabolic process"/>
    <property type="evidence" value="ECO:0007669"/>
    <property type="project" value="UniProtKB-UniRule"/>
</dbReference>
<dbReference type="PANTHER" id="PTHR10196">
    <property type="entry name" value="SUGAR KINASE"/>
    <property type="match status" value="1"/>
</dbReference>
<keyword evidence="4 6" id="KW-0418">Kinase</keyword>
<name>A0A4Q2DPN5_9AGAR</name>
<dbReference type="Proteomes" id="UP000290288">
    <property type="component" value="Unassembled WGS sequence"/>
</dbReference>
<dbReference type="InterPro" id="IPR000577">
    <property type="entry name" value="Carb_kinase_FGGY"/>
</dbReference>
<dbReference type="InterPro" id="IPR043129">
    <property type="entry name" value="ATPase_NBD"/>
</dbReference>
<dbReference type="Pfam" id="PF00370">
    <property type="entry name" value="FGGY_N"/>
    <property type="match status" value="1"/>
</dbReference>
<dbReference type="GO" id="GO:0005829">
    <property type="term" value="C:cytosol"/>
    <property type="evidence" value="ECO:0007669"/>
    <property type="project" value="TreeGrafter"/>
</dbReference>
<dbReference type="GO" id="GO:0005997">
    <property type="term" value="P:xylulose metabolic process"/>
    <property type="evidence" value="ECO:0007669"/>
    <property type="project" value="TreeGrafter"/>
</dbReference>
<dbReference type="GO" id="GO:0004856">
    <property type="term" value="F:D-xylulokinase activity"/>
    <property type="evidence" value="ECO:0007669"/>
    <property type="project" value="UniProtKB-UniRule"/>
</dbReference>
<keyword evidence="6" id="KW-0067">ATP-binding</keyword>
<dbReference type="Gene3D" id="3.30.420.40">
    <property type="match status" value="2"/>
</dbReference>
<keyword evidence="6" id="KW-0547">Nucleotide-binding</keyword>
<dbReference type="Pfam" id="PF02782">
    <property type="entry name" value="FGGY_C"/>
    <property type="match status" value="1"/>
</dbReference>
<dbReference type="SUPFAM" id="SSF53067">
    <property type="entry name" value="Actin-like ATPase domain"/>
    <property type="match status" value="2"/>
</dbReference>
<evidence type="ECO:0000256" key="4">
    <source>
        <dbReference type="ARBA" id="ARBA00022777"/>
    </source>
</evidence>
<keyword evidence="2 6" id="KW-0859">Xylose metabolism</keyword>
<dbReference type="InterPro" id="IPR042024">
    <property type="entry name" value="D-XK_euk"/>
</dbReference>
<evidence type="ECO:0000256" key="2">
    <source>
        <dbReference type="ARBA" id="ARBA00022629"/>
    </source>
</evidence>
<feature type="domain" description="Carbohydrate kinase FGGY N-terminal" evidence="7">
    <location>
        <begin position="137"/>
        <end position="243"/>
    </location>
</feature>
<dbReference type="OrthoDB" id="1728974at2759"/>
<evidence type="ECO:0000259" key="7">
    <source>
        <dbReference type="Pfam" id="PF00370"/>
    </source>
</evidence>
<evidence type="ECO:0000313" key="9">
    <source>
        <dbReference type="EMBL" id="RXW22127.1"/>
    </source>
</evidence>
<dbReference type="PIRSF" id="PIRSF000538">
    <property type="entry name" value="GlpK"/>
    <property type="match status" value="1"/>
</dbReference>
<evidence type="ECO:0000256" key="6">
    <source>
        <dbReference type="RuleBase" id="RU367058"/>
    </source>
</evidence>
<dbReference type="FunFam" id="3.30.420.40:FF:000118">
    <property type="entry name" value="Xylulose kinase 2"/>
    <property type="match status" value="1"/>
</dbReference>
<dbReference type="InterPro" id="IPR018484">
    <property type="entry name" value="FGGY_N"/>
</dbReference>
<comment type="similarity">
    <text evidence="1 6">Belongs to the FGGY kinase family.</text>
</comment>
<dbReference type="CDD" id="cd07776">
    <property type="entry name" value="ASKHA_NBD_FGGY_SpXK-like"/>
    <property type="match status" value="1"/>
</dbReference>
<gene>
    <name evidence="9" type="ORF">EST38_g3699</name>
</gene>
<keyword evidence="6" id="KW-0119">Carbohydrate metabolism</keyword>
<dbReference type="EC" id="2.7.1.17" evidence="6"/>
<feature type="domain" description="Carbohydrate kinase FGGY C-terminal" evidence="8">
    <location>
        <begin position="302"/>
        <end position="501"/>
    </location>
</feature>
<dbReference type="InterPro" id="IPR018485">
    <property type="entry name" value="FGGY_C"/>
</dbReference>
<reference evidence="9 10" key="1">
    <citation type="submission" date="2019-01" db="EMBL/GenBank/DDBJ databases">
        <title>Draft genome sequence of Psathyrella aberdarensis IHI B618.</title>
        <authorList>
            <person name="Buettner E."/>
            <person name="Kellner H."/>
        </authorList>
    </citation>
    <scope>NUCLEOTIDE SEQUENCE [LARGE SCALE GENOMIC DNA]</scope>
    <source>
        <strain evidence="9 10">IHI B618</strain>
    </source>
</reference>
<evidence type="ECO:0000256" key="5">
    <source>
        <dbReference type="ARBA" id="ARBA00048885"/>
    </source>
</evidence>
<evidence type="ECO:0000313" key="10">
    <source>
        <dbReference type="Proteomes" id="UP000290288"/>
    </source>
</evidence>
<dbReference type="AlphaFoldDB" id="A0A4Q2DPN5"/>
<evidence type="ECO:0000256" key="1">
    <source>
        <dbReference type="ARBA" id="ARBA00009156"/>
    </source>
</evidence>
<keyword evidence="10" id="KW-1185">Reference proteome</keyword>
<comment type="caution">
    <text evidence="9">The sequence shown here is derived from an EMBL/GenBank/DDBJ whole genome shotgun (WGS) entry which is preliminary data.</text>
</comment>
<dbReference type="PANTHER" id="PTHR10196:SF57">
    <property type="entry name" value="XYLULOSE KINASE"/>
    <property type="match status" value="1"/>
</dbReference>